<protein>
    <submittedName>
        <fullName evidence="3">RimJ/RimL family protein N-acetyltransferase</fullName>
    </submittedName>
</protein>
<dbReference type="Gene3D" id="3.40.630.30">
    <property type="match status" value="1"/>
</dbReference>
<organism evidence="3 4">
    <name type="scientific">Kitasatospora kifunensis</name>
    <name type="common">Streptomyces kifunensis</name>
    <dbReference type="NCBI Taxonomy" id="58351"/>
    <lineage>
        <taxon>Bacteria</taxon>
        <taxon>Bacillati</taxon>
        <taxon>Actinomycetota</taxon>
        <taxon>Actinomycetes</taxon>
        <taxon>Kitasatosporales</taxon>
        <taxon>Streptomycetaceae</taxon>
        <taxon>Kitasatospora</taxon>
    </lineage>
</organism>
<dbReference type="InterPro" id="IPR051908">
    <property type="entry name" value="Ribosomal_N-acetyltransferase"/>
</dbReference>
<keyword evidence="3" id="KW-0808">Transferase</keyword>
<dbReference type="GO" id="GO:1990189">
    <property type="term" value="F:protein N-terminal-serine acetyltransferase activity"/>
    <property type="evidence" value="ECO:0007669"/>
    <property type="project" value="TreeGrafter"/>
</dbReference>
<evidence type="ECO:0000256" key="1">
    <source>
        <dbReference type="SAM" id="MobiDB-lite"/>
    </source>
</evidence>
<feature type="domain" description="N-acetyltransferase" evidence="2">
    <location>
        <begin position="36"/>
        <end position="199"/>
    </location>
</feature>
<dbReference type="PANTHER" id="PTHR43441:SF10">
    <property type="entry name" value="ACETYLTRANSFERASE"/>
    <property type="match status" value="1"/>
</dbReference>
<keyword evidence="4" id="KW-1185">Reference proteome</keyword>
<sequence>MSTPISNPPPLEPPTLEPATLEPAAVEPAVLETERLILRAPVAADLDAIFEACQDAEIQRWTVVPSPYRREDAAYFIEELAAEGWRSGRNPIWCVLEKETGALVGTQSLAARGPGAAEVGFWIAAGARGRGYGVEALRAVAHWAFTTRELRRLEWVAYAGNEPSLAMARKAGFTLEGTLRSYGAQRGVWRDCWMGSLLATEWEQG</sequence>
<dbReference type="GO" id="GO:0008999">
    <property type="term" value="F:protein-N-terminal-alanine acetyltransferase activity"/>
    <property type="evidence" value="ECO:0007669"/>
    <property type="project" value="TreeGrafter"/>
</dbReference>
<reference evidence="3 4" key="1">
    <citation type="submission" date="2020-08" db="EMBL/GenBank/DDBJ databases">
        <title>Sequencing the genomes of 1000 actinobacteria strains.</title>
        <authorList>
            <person name="Klenk H.-P."/>
        </authorList>
    </citation>
    <scope>NUCLEOTIDE SEQUENCE [LARGE SCALE GENOMIC DNA]</scope>
    <source>
        <strain evidence="3 4">DSM 41654</strain>
    </source>
</reference>
<dbReference type="SUPFAM" id="SSF55729">
    <property type="entry name" value="Acyl-CoA N-acyltransferases (Nat)"/>
    <property type="match status" value="1"/>
</dbReference>
<feature type="compositionally biased region" description="Pro residues" evidence="1">
    <location>
        <begin position="1"/>
        <end position="16"/>
    </location>
</feature>
<evidence type="ECO:0000313" key="4">
    <source>
        <dbReference type="Proteomes" id="UP000540506"/>
    </source>
</evidence>
<feature type="region of interest" description="Disordered" evidence="1">
    <location>
        <begin position="1"/>
        <end position="20"/>
    </location>
</feature>
<comment type="caution">
    <text evidence="3">The sequence shown here is derived from an EMBL/GenBank/DDBJ whole genome shotgun (WGS) entry which is preliminary data.</text>
</comment>
<name>A0A7W7R5U5_KITKI</name>
<dbReference type="PANTHER" id="PTHR43441">
    <property type="entry name" value="RIBOSOMAL-PROTEIN-SERINE ACETYLTRANSFERASE"/>
    <property type="match status" value="1"/>
</dbReference>
<dbReference type="Proteomes" id="UP000540506">
    <property type="component" value="Unassembled WGS sequence"/>
</dbReference>
<accession>A0A7W7R5U5</accession>
<dbReference type="GO" id="GO:0005737">
    <property type="term" value="C:cytoplasm"/>
    <property type="evidence" value="ECO:0007669"/>
    <property type="project" value="TreeGrafter"/>
</dbReference>
<dbReference type="InterPro" id="IPR016181">
    <property type="entry name" value="Acyl_CoA_acyltransferase"/>
</dbReference>
<evidence type="ECO:0000259" key="2">
    <source>
        <dbReference type="PROSITE" id="PS51186"/>
    </source>
</evidence>
<dbReference type="AlphaFoldDB" id="A0A7W7R5U5"/>
<dbReference type="PROSITE" id="PS51186">
    <property type="entry name" value="GNAT"/>
    <property type="match status" value="1"/>
</dbReference>
<proteinExistence type="predicted"/>
<evidence type="ECO:0000313" key="3">
    <source>
        <dbReference type="EMBL" id="MBB4925436.1"/>
    </source>
</evidence>
<dbReference type="EMBL" id="JACHJV010000001">
    <property type="protein sequence ID" value="MBB4925436.1"/>
    <property type="molecule type" value="Genomic_DNA"/>
</dbReference>
<dbReference type="RefSeq" id="WP_221521602.1">
    <property type="nucleotide sequence ID" value="NZ_JACHJV010000001.1"/>
</dbReference>
<dbReference type="Pfam" id="PF13302">
    <property type="entry name" value="Acetyltransf_3"/>
    <property type="match status" value="1"/>
</dbReference>
<dbReference type="InterPro" id="IPR000182">
    <property type="entry name" value="GNAT_dom"/>
</dbReference>
<gene>
    <name evidence="3" type="ORF">FHR34_004429</name>
</gene>